<dbReference type="InterPro" id="IPR036514">
    <property type="entry name" value="SGNH_hydro_sf"/>
</dbReference>
<dbReference type="InterPro" id="IPR008979">
    <property type="entry name" value="Galactose-bd-like_sf"/>
</dbReference>
<evidence type="ECO:0000256" key="2">
    <source>
        <dbReference type="ARBA" id="ARBA00022801"/>
    </source>
</evidence>
<dbReference type="AlphaFoldDB" id="A0A2S8FFP1"/>
<evidence type="ECO:0000313" key="6">
    <source>
        <dbReference type="Proteomes" id="UP000240009"/>
    </source>
</evidence>
<keyword evidence="2" id="KW-0378">Hydrolase</keyword>
<dbReference type="EMBL" id="PUIA01000038">
    <property type="protein sequence ID" value="PQO30744.1"/>
    <property type="molecule type" value="Genomic_DNA"/>
</dbReference>
<dbReference type="CDD" id="cd01821">
    <property type="entry name" value="Rhamnogalacturan_acetylesterase_like"/>
    <property type="match status" value="1"/>
</dbReference>
<dbReference type="GO" id="GO:0016788">
    <property type="term" value="F:hydrolase activity, acting on ester bonds"/>
    <property type="evidence" value="ECO:0007669"/>
    <property type="project" value="UniProtKB-ARBA"/>
</dbReference>
<evidence type="ECO:0000313" key="5">
    <source>
        <dbReference type="EMBL" id="PQO30744.1"/>
    </source>
</evidence>
<dbReference type="Pfam" id="PF13472">
    <property type="entry name" value="Lipase_GDSL_2"/>
    <property type="match status" value="1"/>
</dbReference>
<dbReference type="SUPFAM" id="SSF52266">
    <property type="entry name" value="SGNH hydrolase"/>
    <property type="match status" value="1"/>
</dbReference>
<comment type="caution">
    <text evidence="5">The sequence shown here is derived from an EMBL/GenBank/DDBJ whole genome shotgun (WGS) entry which is preliminary data.</text>
</comment>
<dbReference type="RefSeq" id="WP_105354792.1">
    <property type="nucleotide sequence ID" value="NZ_PUIA01000038.1"/>
</dbReference>
<dbReference type="SUPFAM" id="SSF49785">
    <property type="entry name" value="Galactose-binding domain-like"/>
    <property type="match status" value="1"/>
</dbReference>
<protein>
    <submittedName>
        <fullName evidence="5">Rhamnogalacturonan acetylesterase</fullName>
    </submittedName>
</protein>
<dbReference type="Gene3D" id="3.40.50.1110">
    <property type="entry name" value="SGNH hydrolase"/>
    <property type="match status" value="1"/>
</dbReference>
<dbReference type="InterPro" id="IPR037459">
    <property type="entry name" value="RhgT-like"/>
</dbReference>
<evidence type="ECO:0000259" key="3">
    <source>
        <dbReference type="Pfam" id="PF13472"/>
    </source>
</evidence>
<dbReference type="OrthoDB" id="9807041at2"/>
<proteinExistence type="inferred from homology"/>
<gene>
    <name evidence="5" type="ORF">C5Y96_14895</name>
</gene>
<dbReference type="Proteomes" id="UP000240009">
    <property type="component" value="Unassembled WGS sequence"/>
</dbReference>
<dbReference type="InterPro" id="IPR049033">
    <property type="entry name" value="AGA-YXIM_GBD"/>
</dbReference>
<dbReference type="PANTHER" id="PTHR43695:SF1">
    <property type="entry name" value="RHAMNOGALACTURONAN ACETYLESTERASE"/>
    <property type="match status" value="1"/>
</dbReference>
<evidence type="ECO:0000256" key="1">
    <source>
        <dbReference type="ARBA" id="ARBA00008668"/>
    </source>
</evidence>
<dbReference type="Pfam" id="PF21254">
    <property type="entry name" value="AGA-YXIM_GBD"/>
    <property type="match status" value="1"/>
</dbReference>
<comment type="similarity">
    <text evidence="1">Belongs to the 'GDSL' lipolytic enzyme family.</text>
</comment>
<dbReference type="InterPro" id="IPR013830">
    <property type="entry name" value="SGNH_hydro"/>
</dbReference>
<feature type="domain" description="SGNH hydrolase-type esterase" evidence="3">
    <location>
        <begin position="223"/>
        <end position="387"/>
    </location>
</feature>
<organism evidence="5 6">
    <name type="scientific">Blastopirellula marina</name>
    <dbReference type="NCBI Taxonomy" id="124"/>
    <lineage>
        <taxon>Bacteria</taxon>
        <taxon>Pseudomonadati</taxon>
        <taxon>Planctomycetota</taxon>
        <taxon>Planctomycetia</taxon>
        <taxon>Pirellulales</taxon>
        <taxon>Pirellulaceae</taxon>
        <taxon>Blastopirellula</taxon>
    </lineage>
</organism>
<reference evidence="5 6" key="1">
    <citation type="submission" date="2018-02" db="EMBL/GenBank/DDBJ databases">
        <title>Comparative genomes isolates from brazilian mangrove.</title>
        <authorList>
            <person name="Araujo J.E."/>
            <person name="Taketani R.G."/>
            <person name="Silva M.C.P."/>
            <person name="Loureco M.V."/>
            <person name="Andreote F.D."/>
        </authorList>
    </citation>
    <scope>NUCLEOTIDE SEQUENCE [LARGE SCALE GENOMIC DNA]</scope>
    <source>
        <strain evidence="5 6">HEX-2 MGV</strain>
    </source>
</reference>
<sequence length="448" mass="49960">MLPPAISIFRPKANTIHFAIFALMIVGGFLITPRQADAQLAKSEQQPDTELPEPMRFDFGSGPVKPGWIQVTPDSIYAADTGYGIDLGSLPEAVDRAKGDALQRDALTSKTPFYFSVRLPEGNYRVRVVLGDSYSASSNTVKVESRRLMLEHVETRPGEFAIDHFTVNLRSAVLPDGSWVRLKPREKDKFHWDDKLTIEFNGSRPSVCGLEIHPTRKVTTIFLLGDSTVTDQSNEPWNSWGQMVPRFFDTEIAVANFAESGESLLSSLGELRVEKVLSSLRPNDYVFIQFGHNDQKIQGEDALANYKANLAWLVDEIRQRQANPVLVTSMERKGGQKKATLGMYPQTVREVAADKDVALIDLNAMSVQLYRGLGDDLDKAFQDGSHHNSYGSYEIARCVIHGIQEQLPELARHLRSNLPTFNPAEPDPFPAWNIPPSPHIDLTPPEGH</sequence>
<evidence type="ECO:0000259" key="4">
    <source>
        <dbReference type="Pfam" id="PF21254"/>
    </source>
</evidence>
<feature type="domain" description="Beta-agarase/YXIM esterase-like galactose-binding" evidence="4">
    <location>
        <begin position="56"/>
        <end position="139"/>
    </location>
</feature>
<dbReference type="Gene3D" id="2.60.120.430">
    <property type="entry name" value="Galactose-binding lectin"/>
    <property type="match status" value="1"/>
</dbReference>
<dbReference type="PANTHER" id="PTHR43695">
    <property type="entry name" value="PUTATIVE (AFU_ORTHOLOGUE AFUA_2G17250)-RELATED"/>
    <property type="match status" value="1"/>
</dbReference>
<accession>A0A2S8FFP1</accession>
<name>A0A2S8FFP1_9BACT</name>